<evidence type="ECO:0000313" key="4">
    <source>
        <dbReference type="Proteomes" id="UP000668403"/>
    </source>
</evidence>
<dbReference type="Pfam" id="PF04956">
    <property type="entry name" value="TrbC"/>
    <property type="match status" value="1"/>
</dbReference>
<keyword evidence="1" id="KW-0472">Membrane</keyword>
<keyword evidence="2" id="KW-0732">Signal</keyword>
<name>A0A939QLW2_9MICO</name>
<reference evidence="3" key="1">
    <citation type="submission" date="2021-03" db="EMBL/GenBank/DDBJ databases">
        <title>Leucobacter chromiisoli sp. nov., isolated from chromium-containing soil of chemical plant.</title>
        <authorList>
            <person name="Xu Z."/>
        </authorList>
    </citation>
    <scope>NUCLEOTIDE SEQUENCE</scope>
    <source>
        <strain evidence="3">K 70/01</strain>
    </source>
</reference>
<feature type="signal peptide" evidence="2">
    <location>
        <begin position="1"/>
        <end position="26"/>
    </location>
</feature>
<evidence type="ECO:0000256" key="2">
    <source>
        <dbReference type="SAM" id="SignalP"/>
    </source>
</evidence>
<feature type="chain" id="PRO_5038012200" evidence="2">
    <location>
        <begin position="27"/>
        <end position="78"/>
    </location>
</feature>
<evidence type="ECO:0000256" key="1">
    <source>
        <dbReference type="SAM" id="Phobius"/>
    </source>
</evidence>
<keyword evidence="1" id="KW-0812">Transmembrane</keyword>
<organism evidence="3 4">
    <name type="scientific">Leucobacter tardus</name>
    <dbReference type="NCBI Taxonomy" id="501483"/>
    <lineage>
        <taxon>Bacteria</taxon>
        <taxon>Bacillati</taxon>
        <taxon>Actinomycetota</taxon>
        <taxon>Actinomycetes</taxon>
        <taxon>Micrococcales</taxon>
        <taxon>Microbacteriaceae</taxon>
        <taxon>Leucobacter</taxon>
    </lineage>
</organism>
<evidence type="ECO:0000313" key="3">
    <source>
        <dbReference type="EMBL" id="MBO2990306.1"/>
    </source>
</evidence>
<dbReference type="RefSeq" id="WP_208239197.1">
    <property type="nucleotide sequence ID" value="NZ_BAAAQU010000002.1"/>
</dbReference>
<keyword evidence="1" id="KW-1133">Transmembrane helix</keyword>
<accession>A0A939QLW2</accession>
<keyword evidence="4" id="KW-1185">Reference proteome</keyword>
<gene>
    <name evidence="3" type="ORF">J4H85_09915</name>
</gene>
<sequence length="78" mass="8218">MKTRTRIATAVTTALLSLFVAAPAFAAEGGHGGNDLDSMFSRANDSFQYGAIFAVIIILAVIVIATSIVVGRLFDKQD</sequence>
<comment type="caution">
    <text evidence="3">The sequence shown here is derived from an EMBL/GenBank/DDBJ whole genome shotgun (WGS) entry which is preliminary data.</text>
</comment>
<dbReference type="Proteomes" id="UP000668403">
    <property type="component" value="Unassembled WGS sequence"/>
</dbReference>
<dbReference type="InterPro" id="IPR007039">
    <property type="entry name" value="TrbC/VirB2"/>
</dbReference>
<protein>
    <submittedName>
        <fullName evidence="3">Uncharacterized protein</fullName>
    </submittedName>
</protein>
<dbReference type="EMBL" id="JAGFBF010000005">
    <property type="protein sequence ID" value="MBO2990306.1"/>
    <property type="molecule type" value="Genomic_DNA"/>
</dbReference>
<dbReference type="AlphaFoldDB" id="A0A939QLW2"/>
<feature type="transmembrane region" description="Helical" evidence="1">
    <location>
        <begin position="50"/>
        <end position="74"/>
    </location>
</feature>
<proteinExistence type="predicted"/>